<dbReference type="EMBL" id="AWUE01015996">
    <property type="protein sequence ID" value="OMO94592.1"/>
    <property type="molecule type" value="Genomic_DNA"/>
</dbReference>
<comment type="caution">
    <text evidence="1">The sequence shown here is derived from an EMBL/GenBank/DDBJ whole genome shotgun (WGS) entry which is preliminary data.</text>
</comment>
<accession>A0A1R3JIB9</accession>
<organism evidence="1 2">
    <name type="scientific">Corchorus olitorius</name>
    <dbReference type="NCBI Taxonomy" id="93759"/>
    <lineage>
        <taxon>Eukaryota</taxon>
        <taxon>Viridiplantae</taxon>
        <taxon>Streptophyta</taxon>
        <taxon>Embryophyta</taxon>
        <taxon>Tracheophyta</taxon>
        <taxon>Spermatophyta</taxon>
        <taxon>Magnoliopsida</taxon>
        <taxon>eudicotyledons</taxon>
        <taxon>Gunneridae</taxon>
        <taxon>Pentapetalae</taxon>
        <taxon>rosids</taxon>
        <taxon>malvids</taxon>
        <taxon>Malvales</taxon>
        <taxon>Malvaceae</taxon>
        <taxon>Grewioideae</taxon>
        <taxon>Apeibeae</taxon>
        <taxon>Corchorus</taxon>
    </lineage>
</organism>
<proteinExistence type="predicted"/>
<evidence type="ECO:0000313" key="1">
    <source>
        <dbReference type="EMBL" id="OMO94592.1"/>
    </source>
</evidence>
<reference evidence="2" key="1">
    <citation type="submission" date="2013-09" db="EMBL/GenBank/DDBJ databases">
        <title>Corchorus olitorius genome sequencing.</title>
        <authorList>
            <person name="Alam M."/>
            <person name="Haque M.S."/>
            <person name="Islam M.S."/>
            <person name="Emdad E.M."/>
            <person name="Islam M.M."/>
            <person name="Ahmed B."/>
            <person name="Halim A."/>
            <person name="Hossen Q.M.M."/>
            <person name="Hossain M.Z."/>
            <person name="Ahmed R."/>
            <person name="Khan M.M."/>
            <person name="Islam R."/>
            <person name="Rashid M.M."/>
            <person name="Khan S.A."/>
            <person name="Rahman M.S."/>
            <person name="Alam M."/>
            <person name="Yahiya A.S."/>
            <person name="Khan M.S."/>
            <person name="Azam M.S."/>
            <person name="Haque T."/>
            <person name="Lashkar M.Z.H."/>
            <person name="Akhand A.I."/>
            <person name="Morshed G."/>
            <person name="Roy S."/>
            <person name="Uddin K.S."/>
            <person name="Rabeya T."/>
            <person name="Hossain A.S."/>
            <person name="Chowdhury A."/>
            <person name="Snigdha A.R."/>
            <person name="Mortoza M.S."/>
            <person name="Matin S.A."/>
            <person name="Hoque S.M.E."/>
            <person name="Islam M.K."/>
            <person name="Roy D.K."/>
            <person name="Haider R."/>
            <person name="Moosa M.M."/>
            <person name="Elias S.M."/>
            <person name="Hasan A.M."/>
            <person name="Jahan S."/>
            <person name="Shafiuddin M."/>
            <person name="Mahmood N."/>
            <person name="Shommy N.S."/>
        </authorList>
    </citation>
    <scope>NUCLEOTIDE SEQUENCE [LARGE SCALE GENOMIC DNA]</scope>
    <source>
        <strain evidence="2">cv. O-4</strain>
    </source>
</reference>
<dbReference type="Proteomes" id="UP000187203">
    <property type="component" value="Unassembled WGS sequence"/>
</dbReference>
<dbReference type="OrthoDB" id="1045822at2759"/>
<dbReference type="InterPro" id="IPR006461">
    <property type="entry name" value="PLAC_motif_containing"/>
</dbReference>
<keyword evidence="2" id="KW-1185">Reference proteome</keyword>
<dbReference type="Pfam" id="PF04749">
    <property type="entry name" value="PLAC8"/>
    <property type="match status" value="1"/>
</dbReference>
<protein>
    <recommendedName>
        <fullName evidence="3">PLAC8 motif-containing protein</fullName>
    </recommendedName>
</protein>
<name>A0A1R3JIB9_9ROSI</name>
<sequence length="157" mass="17502">MSASIYGAARSVDVEPVQVPNSGKWSTGLFDCGEDPSNCFATFCCPFITFGRNVEIIDRGKTSPVEATRTYYLLGMFGCAFCHSFPYRAKLRAQYSLLEEPCGDCLVHWCCIQYALCQEYRELKSRGLDPSKGWAANAVKMNQNGREPPVVEQGMSR</sequence>
<dbReference type="NCBIfam" id="TIGR01571">
    <property type="entry name" value="A_thal_Cys_rich"/>
    <property type="match status" value="1"/>
</dbReference>
<dbReference type="AlphaFoldDB" id="A0A1R3JIB9"/>
<gene>
    <name evidence="1" type="ORF">COLO4_16272</name>
</gene>
<evidence type="ECO:0000313" key="2">
    <source>
        <dbReference type="Proteomes" id="UP000187203"/>
    </source>
</evidence>
<evidence type="ECO:0008006" key="3">
    <source>
        <dbReference type="Google" id="ProtNLM"/>
    </source>
</evidence>
<dbReference type="STRING" id="93759.A0A1R3JIB9"/>
<dbReference type="PANTHER" id="PTHR15907">
    <property type="entry name" value="DUF614 FAMILY PROTEIN-RELATED"/>
    <property type="match status" value="1"/>
</dbReference>